<protein>
    <submittedName>
        <fullName evidence="1">Uncharacterized protein</fullName>
    </submittedName>
</protein>
<accession>A0A8S1K6D0</accession>
<proteinExistence type="predicted"/>
<reference evidence="1" key="1">
    <citation type="submission" date="2021-01" db="EMBL/GenBank/DDBJ databases">
        <authorList>
            <consortium name="Genoscope - CEA"/>
            <person name="William W."/>
        </authorList>
    </citation>
    <scope>NUCLEOTIDE SEQUENCE</scope>
</reference>
<evidence type="ECO:0000313" key="1">
    <source>
        <dbReference type="EMBL" id="CAD8045948.1"/>
    </source>
</evidence>
<comment type="caution">
    <text evidence="1">The sequence shown here is derived from an EMBL/GenBank/DDBJ whole genome shotgun (WGS) entry which is preliminary data.</text>
</comment>
<sequence length="58" mass="6752">MGCVNSRSVETYQRKFKLVIIGLEGRVKQLYLNTSDKENLRRLNQQLVQMLILAIQNS</sequence>
<organism evidence="1 2">
    <name type="scientific">Paramecium primaurelia</name>
    <dbReference type="NCBI Taxonomy" id="5886"/>
    <lineage>
        <taxon>Eukaryota</taxon>
        <taxon>Sar</taxon>
        <taxon>Alveolata</taxon>
        <taxon>Ciliophora</taxon>
        <taxon>Intramacronucleata</taxon>
        <taxon>Oligohymenophorea</taxon>
        <taxon>Peniculida</taxon>
        <taxon>Parameciidae</taxon>
        <taxon>Paramecium</taxon>
    </lineage>
</organism>
<gene>
    <name evidence="1" type="ORF">PPRIM_AZ9-3.1.T0100107</name>
</gene>
<dbReference type="Proteomes" id="UP000688137">
    <property type="component" value="Unassembled WGS sequence"/>
</dbReference>
<evidence type="ECO:0000313" key="2">
    <source>
        <dbReference type="Proteomes" id="UP000688137"/>
    </source>
</evidence>
<keyword evidence="2" id="KW-1185">Reference proteome</keyword>
<dbReference type="AlphaFoldDB" id="A0A8S1K6D0"/>
<dbReference type="EMBL" id="CAJJDM010000007">
    <property type="protein sequence ID" value="CAD8045948.1"/>
    <property type="molecule type" value="Genomic_DNA"/>
</dbReference>
<name>A0A8S1K6D0_PARPR</name>